<dbReference type="Proteomes" id="UP001347146">
    <property type="component" value="Unassembled WGS sequence"/>
</dbReference>
<organism evidence="1 2">
    <name type="scientific">Gordonia sesuvii</name>
    <dbReference type="NCBI Taxonomy" id="3116777"/>
    <lineage>
        <taxon>Bacteria</taxon>
        <taxon>Bacillati</taxon>
        <taxon>Actinomycetota</taxon>
        <taxon>Actinomycetes</taxon>
        <taxon>Mycobacteriales</taxon>
        <taxon>Gordoniaceae</taxon>
        <taxon>Gordonia</taxon>
    </lineage>
</organism>
<sequence length="133" mass="14209">MTAPTPDPIMTAIIAAVTTGQSGDAAAARAQLRTPWTEMGVLGDPLHRCTLAHHHADLHIDGFYPSLHLNLADDYRRLGAFAPANDHIDAARARSSHLADDPYGDLIRAAIDEVADAIERQDTAPRASAPGRN</sequence>
<comment type="caution">
    <text evidence="1">The sequence shown here is derived from an EMBL/GenBank/DDBJ whole genome shotgun (WGS) entry which is preliminary data.</text>
</comment>
<accession>A0ABU7MJG3</accession>
<protein>
    <submittedName>
        <fullName evidence="1">Uncharacterized protein</fullName>
    </submittedName>
</protein>
<name>A0ABU7MJG3_9ACTN</name>
<dbReference type="EMBL" id="JAZDUF010000009">
    <property type="protein sequence ID" value="MEE3853244.1"/>
    <property type="molecule type" value="Genomic_DNA"/>
</dbReference>
<evidence type="ECO:0000313" key="1">
    <source>
        <dbReference type="EMBL" id="MEE3853244.1"/>
    </source>
</evidence>
<proteinExistence type="predicted"/>
<evidence type="ECO:0000313" key="2">
    <source>
        <dbReference type="Proteomes" id="UP001347146"/>
    </source>
</evidence>
<gene>
    <name evidence="1" type="ORF">VZC37_23100</name>
</gene>
<reference evidence="1 2" key="1">
    <citation type="submission" date="2024-01" db="EMBL/GenBank/DDBJ databases">
        <title>Draft genome sequence of Gordonia sp. LSe1-13.</title>
        <authorList>
            <person name="Suphannarot A."/>
            <person name="Mingma R."/>
        </authorList>
    </citation>
    <scope>NUCLEOTIDE SEQUENCE [LARGE SCALE GENOMIC DNA]</scope>
    <source>
        <strain evidence="1 2">LSe1-13</strain>
    </source>
</reference>
<keyword evidence="2" id="KW-1185">Reference proteome</keyword>
<dbReference type="RefSeq" id="WP_330436214.1">
    <property type="nucleotide sequence ID" value="NZ_JAZDUF010000009.1"/>
</dbReference>